<dbReference type="PANTHER" id="PTHR40469">
    <property type="entry name" value="SECRETED GLYCOSYL HYDROLASE"/>
    <property type="match status" value="1"/>
</dbReference>
<comment type="caution">
    <text evidence="2">The sequence shown here is derived from an EMBL/GenBank/DDBJ whole genome shotgun (WGS) entry which is preliminary data.</text>
</comment>
<keyword evidence="3" id="KW-1185">Reference proteome</keyword>
<dbReference type="RefSeq" id="WP_127601370.1">
    <property type="nucleotide sequence ID" value="NZ_BIMK01000005.1"/>
</dbReference>
<gene>
    <name evidence="2" type="ORF">P9847_22285</name>
</gene>
<accession>A0ABU6Q0W9</accession>
<dbReference type="InterPro" id="IPR029010">
    <property type="entry name" value="ThuA-like"/>
</dbReference>
<dbReference type="InterPro" id="IPR029062">
    <property type="entry name" value="Class_I_gatase-like"/>
</dbReference>
<evidence type="ECO:0000259" key="1">
    <source>
        <dbReference type="Pfam" id="PF06283"/>
    </source>
</evidence>
<reference evidence="2 3" key="1">
    <citation type="submission" date="2023-03" db="EMBL/GenBank/DDBJ databases">
        <title>Bacillus Genome Sequencing.</title>
        <authorList>
            <person name="Dunlap C."/>
        </authorList>
    </citation>
    <scope>NUCLEOTIDE SEQUENCE [LARGE SCALE GENOMIC DNA]</scope>
    <source>
        <strain evidence="2 3">NRS-52</strain>
    </source>
</reference>
<dbReference type="SUPFAM" id="SSF52317">
    <property type="entry name" value="Class I glutamine amidotransferase-like"/>
    <property type="match status" value="1"/>
</dbReference>
<dbReference type="Gene3D" id="3.40.50.880">
    <property type="match status" value="1"/>
</dbReference>
<sequence>MYNKKSILLGDYTHPKFHPLQGIDAQISHILNDVISVQCSENKNLLLLEHLKPFDLCICYFDLWDEQVSRHQTSGLLSYVSQGGGLLVIHNGLSLGNRRYELAQLMGGRYDGNGPMQPLSFRTCGDHFITDGIEPFELAEEPFQLEMSPFTERKVLLEYKKEDSDTWHPAAWRHNYGLGRVVFFMPGHHEATFKHPQIRQLILQAAQWAAHLPG</sequence>
<dbReference type="Proteomes" id="UP001343257">
    <property type="component" value="Unassembled WGS sequence"/>
</dbReference>
<organism evidence="2 3">
    <name type="scientific">Paenibacillus chibensis</name>
    <dbReference type="NCBI Taxonomy" id="59846"/>
    <lineage>
        <taxon>Bacteria</taxon>
        <taxon>Bacillati</taxon>
        <taxon>Bacillota</taxon>
        <taxon>Bacilli</taxon>
        <taxon>Bacillales</taxon>
        <taxon>Paenibacillaceae</taxon>
        <taxon>Paenibacillus</taxon>
    </lineage>
</organism>
<protein>
    <submittedName>
        <fullName evidence="2">ThuA domain-containing protein</fullName>
    </submittedName>
</protein>
<dbReference type="EMBL" id="JARTLD010000060">
    <property type="protein sequence ID" value="MED5020013.1"/>
    <property type="molecule type" value="Genomic_DNA"/>
</dbReference>
<proteinExistence type="predicted"/>
<dbReference type="PANTHER" id="PTHR40469:SF2">
    <property type="entry name" value="GALACTOSE-BINDING DOMAIN-LIKE SUPERFAMILY PROTEIN"/>
    <property type="match status" value="1"/>
</dbReference>
<evidence type="ECO:0000313" key="2">
    <source>
        <dbReference type="EMBL" id="MED5020013.1"/>
    </source>
</evidence>
<feature type="domain" description="ThuA-like" evidence="1">
    <location>
        <begin position="31"/>
        <end position="209"/>
    </location>
</feature>
<evidence type="ECO:0000313" key="3">
    <source>
        <dbReference type="Proteomes" id="UP001343257"/>
    </source>
</evidence>
<name>A0ABU6Q0W9_9BACL</name>
<dbReference type="Pfam" id="PF06283">
    <property type="entry name" value="ThuA"/>
    <property type="match status" value="1"/>
</dbReference>